<feature type="region of interest" description="Disordered" evidence="1">
    <location>
        <begin position="101"/>
        <end position="174"/>
    </location>
</feature>
<name>A0ABN9W0K9_9DINO</name>
<feature type="compositionally biased region" description="Low complexity" evidence="1">
    <location>
        <begin position="128"/>
        <end position="144"/>
    </location>
</feature>
<reference evidence="2" key="1">
    <citation type="submission" date="2023-10" db="EMBL/GenBank/DDBJ databases">
        <authorList>
            <person name="Chen Y."/>
            <person name="Shah S."/>
            <person name="Dougan E. K."/>
            <person name="Thang M."/>
            <person name="Chan C."/>
        </authorList>
    </citation>
    <scope>NUCLEOTIDE SEQUENCE [LARGE SCALE GENOMIC DNA]</scope>
</reference>
<keyword evidence="3" id="KW-1185">Reference proteome</keyword>
<accession>A0ABN9W0K9</accession>
<dbReference type="EMBL" id="CAUYUJ010017966">
    <property type="protein sequence ID" value="CAK0879519.1"/>
    <property type="molecule type" value="Genomic_DNA"/>
</dbReference>
<evidence type="ECO:0000256" key="1">
    <source>
        <dbReference type="SAM" id="MobiDB-lite"/>
    </source>
</evidence>
<evidence type="ECO:0000313" key="2">
    <source>
        <dbReference type="EMBL" id="CAK0879519.1"/>
    </source>
</evidence>
<sequence length="174" mass="18887">MRRNGLANPEARALWMSPAEWAGAAWPHHGSWSVCERCGLRTPQKLTQRSLGWPDLALASRPCKRCHGPCPVPTLAEISELLRGLSEESALLLRPLDRWQGKPATSRKCRPRGCLGPEPPRRNSGVCPATRRPGARASSRSATSVPALASASCPSWPRPWASWGRGAESGRRGA</sequence>
<organism evidence="2 3">
    <name type="scientific">Prorocentrum cordatum</name>
    <dbReference type="NCBI Taxonomy" id="2364126"/>
    <lineage>
        <taxon>Eukaryota</taxon>
        <taxon>Sar</taxon>
        <taxon>Alveolata</taxon>
        <taxon>Dinophyceae</taxon>
        <taxon>Prorocentrales</taxon>
        <taxon>Prorocentraceae</taxon>
        <taxon>Prorocentrum</taxon>
    </lineage>
</organism>
<dbReference type="Proteomes" id="UP001189429">
    <property type="component" value="Unassembled WGS sequence"/>
</dbReference>
<evidence type="ECO:0000313" key="3">
    <source>
        <dbReference type="Proteomes" id="UP001189429"/>
    </source>
</evidence>
<gene>
    <name evidence="2" type="ORF">PCOR1329_LOCUS62925</name>
</gene>
<comment type="caution">
    <text evidence="2">The sequence shown here is derived from an EMBL/GenBank/DDBJ whole genome shotgun (WGS) entry which is preliminary data.</text>
</comment>
<proteinExistence type="predicted"/>
<protein>
    <submittedName>
        <fullName evidence="2">Uncharacterized protein</fullName>
    </submittedName>
</protein>